<dbReference type="Pfam" id="PF08486">
    <property type="entry name" value="SpoIID"/>
    <property type="match status" value="1"/>
</dbReference>
<sequence length="298" mass="33913">MYREKDSFIFILLFFVLLPYLMTVLILGRKACPLSRDTSLEEYVPAVTASQISWDSGKEAIKVQTLAARSSLYSQKKKDEETAMIQEAVNYMRNKNMDSTMLEKYQVFWEAARETEGQVLKQNGEIKEIPFHAVSGGKTREGKEVLGEEYGYISSADTSKDIDSPEYVKGCYFTGEELEKKIKEKYSGFSTDEEITAEIKSTDSAGYVMEIQIGNQEFQGEEIRAILDLPSSCFTVQKLEGEIRFLCRGQGHGFGISQYTVQQMALEGKKYEEILQYFFPELTIESLDGTEMESVREP</sequence>
<dbReference type="GO" id="GO:0030435">
    <property type="term" value="P:sporulation resulting in formation of a cellular spore"/>
    <property type="evidence" value="ECO:0007669"/>
    <property type="project" value="InterPro"/>
</dbReference>
<keyword evidence="1" id="KW-1133">Transmembrane helix</keyword>
<gene>
    <name evidence="3" type="ORF">H9935_04505</name>
</gene>
<dbReference type="Proteomes" id="UP000823893">
    <property type="component" value="Unassembled WGS sequence"/>
</dbReference>
<keyword evidence="1" id="KW-0812">Transmembrane</keyword>
<dbReference type="NCBIfam" id="TIGR02669">
    <property type="entry name" value="SpoIID_LytB"/>
    <property type="match status" value="1"/>
</dbReference>
<dbReference type="AlphaFoldDB" id="A0A9D2N4U0"/>
<keyword evidence="1" id="KW-0472">Membrane</keyword>
<name>A0A9D2N4U0_9FIRM</name>
<proteinExistence type="predicted"/>
<organism evidence="3 4">
    <name type="scientific">Candidatus Blautia merdigallinarum</name>
    <dbReference type="NCBI Taxonomy" id="2838495"/>
    <lineage>
        <taxon>Bacteria</taxon>
        <taxon>Bacillati</taxon>
        <taxon>Bacillota</taxon>
        <taxon>Clostridia</taxon>
        <taxon>Lachnospirales</taxon>
        <taxon>Lachnospiraceae</taxon>
        <taxon>Blautia</taxon>
    </lineage>
</organism>
<evidence type="ECO:0000313" key="3">
    <source>
        <dbReference type="EMBL" id="HJC10061.1"/>
    </source>
</evidence>
<feature type="transmembrane region" description="Helical" evidence="1">
    <location>
        <begin position="7"/>
        <end position="28"/>
    </location>
</feature>
<evidence type="ECO:0000313" key="4">
    <source>
        <dbReference type="Proteomes" id="UP000823893"/>
    </source>
</evidence>
<comment type="caution">
    <text evidence="3">The sequence shown here is derived from an EMBL/GenBank/DDBJ whole genome shotgun (WGS) entry which is preliminary data.</text>
</comment>
<evidence type="ECO:0000259" key="2">
    <source>
        <dbReference type="Pfam" id="PF08486"/>
    </source>
</evidence>
<dbReference type="InterPro" id="IPR013693">
    <property type="entry name" value="SpoIID/LytB_N"/>
</dbReference>
<dbReference type="InterPro" id="IPR013486">
    <property type="entry name" value="SpoIID/LytB"/>
</dbReference>
<reference evidence="3" key="1">
    <citation type="journal article" date="2021" name="PeerJ">
        <title>Extensive microbial diversity within the chicken gut microbiome revealed by metagenomics and culture.</title>
        <authorList>
            <person name="Gilroy R."/>
            <person name="Ravi A."/>
            <person name="Getino M."/>
            <person name="Pursley I."/>
            <person name="Horton D.L."/>
            <person name="Alikhan N.F."/>
            <person name="Baker D."/>
            <person name="Gharbi K."/>
            <person name="Hall N."/>
            <person name="Watson M."/>
            <person name="Adriaenssens E.M."/>
            <person name="Foster-Nyarko E."/>
            <person name="Jarju S."/>
            <person name="Secka A."/>
            <person name="Antonio M."/>
            <person name="Oren A."/>
            <person name="Chaudhuri R.R."/>
            <person name="La Ragione R."/>
            <person name="Hildebrand F."/>
            <person name="Pallen M.J."/>
        </authorList>
    </citation>
    <scope>NUCLEOTIDE SEQUENCE</scope>
    <source>
        <strain evidence="3">ChiSxjej6B18-287</strain>
    </source>
</reference>
<evidence type="ECO:0000256" key="1">
    <source>
        <dbReference type="SAM" id="Phobius"/>
    </source>
</evidence>
<protein>
    <submittedName>
        <fullName evidence="3">SpoIID/LytB domain-containing protein</fullName>
    </submittedName>
</protein>
<dbReference type="EMBL" id="DWWV01000051">
    <property type="protein sequence ID" value="HJC10061.1"/>
    <property type="molecule type" value="Genomic_DNA"/>
</dbReference>
<reference evidence="3" key="2">
    <citation type="submission" date="2021-04" db="EMBL/GenBank/DDBJ databases">
        <authorList>
            <person name="Gilroy R."/>
        </authorList>
    </citation>
    <scope>NUCLEOTIDE SEQUENCE</scope>
    <source>
        <strain evidence="3">ChiSxjej6B18-287</strain>
    </source>
</reference>
<feature type="domain" description="Sporulation stage II protein D amidase enhancer LytB N-terminal" evidence="2">
    <location>
        <begin position="36"/>
        <end position="120"/>
    </location>
</feature>
<accession>A0A9D2N4U0</accession>